<dbReference type="InterPro" id="IPR042099">
    <property type="entry name" value="ANL_N_sf"/>
</dbReference>
<dbReference type="GO" id="GO:0044550">
    <property type="term" value="P:secondary metabolite biosynthetic process"/>
    <property type="evidence" value="ECO:0007669"/>
    <property type="project" value="TreeGrafter"/>
</dbReference>
<evidence type="ECO:0000256" key="1">
    <source>
        <dbReference type="SAM" id="MobiDB-lite"/>
    </source>
</evidence>
<name>A0A8J2SB63_9STRA</name>
<dbReference type="PANTHER" id="PTHR45527:SF1">
    <property type="entry name" value="FATTY ACID SYNTHASE"/>
    <property type="match status" value="1"/>
</dbReference>
<dbReference type="GO" id="GO:0031177">
    <property type="term" value="F:phosphopantetheine binding"/>
    <property type="evidence" value="ECO:0007669"/>
    <property type="project" value="TreeGrafter"/>
</dbReference>
<dbReference type="InterPro" id="IPR036736">
    <property type="entry name" value="ACP-like_sf"/>
</dbReference>
<dbReference type="SMART" id="SM00248">
    <property type="entry name" value="ANK"/>
    <property type="match status" value="4"/>
</dbReference>
<evidence type="ECO:0000259" key="2">
    <source>
        <dbReference type="Pfam" id="PF00501"/>
    </source>
</evidence>
<dbReference type="InterPro" id="IPR000873">
    <property type="entry name" value="AMP-dep_synth/lig_dom"/>
</dbReference>
<accession>A0A8J2SB63</accession>
<evidence type="ECO:0000313" key="4">
    <source>
        <dbReference type="Proteomes" id="UP000789595"/>
    </source>
</evidence>
<dbReference type="Proteomes" id="UP000789595">
    <property type="component" value="Unassembled WGS sequence"/>
</dbReference>
<evidence type="ECO:0000313" key="3">
    <source>
        <dbReference type="EMBL" id="CAH0368240.1"/>
    </source>
</evidence>
<feature type="domain" description="AMP-dependent synthetase/ligase" evidence="2">
    <location>
        <begin position="17"/>
        <end position="283"/>
    </location>
</feature>
<dbReference type="Gene3D" id="3.30.300.30">
    <property type="match status" value="1"/>
</dbReference>
<dbReference type="InterPro" id="IPR002110">
    <property type="entry name" value="Ankyrin_rpt"/>
</dbReference>
<dbReference type="InterPro" id="IPR036770">
    <property type="entry name" value="Ankyrin_rpt-contain_sf"/>
</dbReference>
<dbReference type="InterPro" id="IPR045851">
    <property type="entry name" value="AMP-bd_C_sf"/>
</dbReference>
<sequence>MQDALQAFELRTHADNQWHATAHTKVAQQAAALASRLAQLGCTKRFVVSSISEGYSLPLVYLAAWRIDAAVAPIDCEDRDDELADVVKRLDAAVVVCEEKDAERFRRLATVPVLASLVVNEACAAPPVPFASDAYAHCFFTSGSTGRPKGCLVSRNALATYARARNRVDGVDATSVLLLASHHAFDPTVGDVAQCALSQASLCCAPRREVVFALAELLRSSRCTHITTTPPLFATCVGGAFPCLRVVALGGEALPPKLVEACGGAFSLVSVYGVTECCVYQAHRVVKAVGDCGLLGSALVGTISLEDCEVVLRGPLVDGASYLGGESGGHGSDGQGRYYRTGDGGAVEDGAIRLQGRLDDQIKRSGRRTELGALDAALEATALVAACRFVLVDDALVACCASPAARSANLDADPVLGPVLQAAAGACLKRFVQPAAVLFATELPRTRTDKVDRRACQAAAARALRDASPQGRRPPNTRVEKAVAFAWREIGVAPPGRDAARDDTFEVLGGDSLLALRACRRLEARLCEGRPFAGDGDDYYGESFSRDAFHPRHCFGKTLAEYAAFLERGIDARAPPPDAPDPAFVRGDASPWSKLPPKPPPDPFKGDAVLAALDEALGAAAEARRGDALAALLGAARDRGLDLSRTRDKRSTPLARAAAAANADAIAALLAAGAAPTAVDSNARAPLHRCAAAPGGAQCARLLLEAGAPIAMRDRAEQSAVHFCARSGDAETMKVLAAAGARRGCLDWLDRWGRTPLTWTVLRADAPGAAARDVAAALLAQGASPTPVVLKVSVQNRRTTLPPEGPLALATRRFPPDGGLLGGLLRDAASV</sequence>
<dbReference type="SUPFAM" id="SSF48403">
    <property type="entry name" value="Ankyrin repeat"/>
    <property type="match status" value="1"/>
</dbReference>
<organism evidence="3 4">
    <name type="scientific">Pelagomonas calceolata</name>
    <dbReference type="NCBI Taxonomy" id="35677"/>
    <lineage>
        <taxon>Eukaryota</taxon>
        <taxon>Sar</taxon>
        <taxon>Stramenopiles</taxon>
        <taxon>Ochrophyta</taxon>
        <taxon>Pelagophyceae</taxon>
        <taxon>Pelagomonadales</taxon>
        <taxon>Pelagomonadaceae</taxon>
        <taxon>Pelagomonas</taxon>
    </lineage>
</organism>
<dbReference type="GO" id="GO:0043041">
    <property type="term" value="P:amino acid activation for nonribosomal peptide biosynthetic process"/>
    <property type="evidence" value="ECO:0007669"/>
    <property type="project" value="TreeGrafter"/>
</dbReference>
<gene>
    <name evidence="3" type="ORF">PECAL_2P12980</name>
</gene>
<dbReference type="SUPFAM" id="SSF56801">
    <property type="entry name" value="Acetyl-CoA synthetase-like"/>
    <property type="match status" value="1"/>
</dbReference>
<protein>
    <recommendedName>
        <fullName evidence="2">AMP-dependent synthetase/ligase domain-containing protein</fullName>
    </recommendedName>
</protein>
<dbReference type="Pfam" id="PF00501">
    <property type="entry name" value="AMP-binding"/>
    <property type="match status" value="1"/>
</dbReference>
<feature type="region of interest" description="Disordered" evidence="1">
    <location>
        <begin position="572"/>
        <end position="600"/>
    </location>
</feature>
<dbReference type="PANTHER" id="PTHR45527">
    <property type="entry name" value="NONRIBOSOMAL PEPTIDE SYNTHETASE"/>
    <property type="match status" value="1"/>
</dbReference>
<keyword evidence="4" id="KW-1185">Reference proteome</keyword>
<proteinExistence type="predicted"/>
<dbReference type="OrthoDB" id="75981at2759"/>
<dbReference type="EMBL" id="CAKKNE010000002">
    <property type="protein sequence ID" value="CAH0368240.1"/>
    <property type="molecule type" value="Genomic_DNA"/>
</dbReference>
<dbReference type="Gene3D" id="3.40.50.12780">
    <property type="entry name" value="N-terminal domain of ligase-like"/>
    <property type="match status" value="1"/>
</dbReference>
<dbReference type="Pfam" id="PF00023">
    <property type="entry name" value="Ank"/>
    <property type="match status" value="1"/>
</dbReference>
<dbReference type="Gene3D" id="1.10.1200.10">
    <property type="entry name" value="ACP-like"/>
    <property type="match status" value="1"/>
</dbReference>
<dbReference type="GO" id="GO:0005737">
    <property type="term" value="C:cytoplasm"/>
    <property type="evidence" value="ECO:0007669"/>
    <property type="project" value="TreeGrafter"/>
</dbReference>
<comment type="caution">
    <text evidence="3">The sequence shown here is derived from an EMBL/GenBank/DDBJ whole genome shotgun (WGS) entry which is preliminary data.</text>
</comment>
<reference evidence="3" key="1">
    <citation type="submission" date="2021-11" db="EMBL/GenBank/DDBJ databases">
        <authorList>
            <consortium name="Genoscope - CEA"/>
            <person name="William W."/>
        </authorList>
    </citation>
    <scope>NUCLEOTIDE SEQUENCE</scope>
</reference>
<dbReference type="Gene3D" id="1.25.40.20">
    <property type="entry name" value="Ankyrin repeat-containing domain"/>
    <property type="match status" value="1"/>
</dbReference>
<dbReference type="AlphaFoldDB" id="A0A8J2SB63"/>